<keyword evidence="1" id="KW-0863">Zinc-finger</keyword>
<dbReference type="Pfam" id="PF02148">
    <property type="entry name" value="zf-UBP"/>
    <property type="match status" value="1"/>
</dbReference>
<dbReference type="GO" id="GO:0008270">
    <property type="term" value="F:zinc ion binding"/>
    <property type="evidence" value="ECO:0007669"/>
    <property type="project" value="UniProtKB-KW"/>
</dbReference>
<evidence type="ECO:0000256" key="1">
    <source>
        <dbReference type="PROSITE-ProRule" id="PRU00502"/>
    </source>
</evidence>
<dbReference type="InterPro" id="IPR013083">
    <property type="entry name" value="Znf_RING/FYVE/PHD"/>
</dbReference>
<keyword evidence="1" id="KW-0862">Zinc</keyword>
<keyword evidence="1" id="KW-0479">Metal-binding</keyword>
<accession>A0A0D6R8C2</accession>
<dbReference type="Gene3D" id="3.30.40.10">
    <property type="entry name" value="Zinc/RING finger domain, C3HC4 (zinc finger)"/>
    <property type="match status" value="1"/>
</dbReference>
<protein>
    <recommendedName>
        <fullName evidence="2">UBP-type domain-containing protein</fullName>
    </recommendedName>
</protein>
<evidence type="ECO:0000313" key="3">
    <source>
        <dbReference type="EMBL" id="JAG98578.1"/>
    </source>
</evidence>
<proteinExistence type="predicted"/>
<name>A0A0D6R8C2_ARACU</name>
<dbReference type="AlphaFoldDB" id="A0A0D6R8C2"/>
<reference evidence="3" key="1">
    <citation type="submission" date="2015-03" db="EMBL/GenBank/DDBJ databases">
        <title>A transcriptome of Araucaria cunninghamii, an australian fine timber species.</title>
        <authorList>
            <person name="Jing Yi C.J.Y."/>
            <person name="Yin San L.Y.S."/>
            <person name="Abdul Karim S.S."/>
            <person name="Wan Azmi N.N."/>
            <person name="Hercus R.R."/>
            <person name="Croft L.L."/>
        </authorList>
    </citation>
    <scope>NUCLEOTIDE SEQUENCE</scope>
    <source>
        <strain evidence="3">MI0301</strain>
        <tissue evidence="3">Leaf</tissue>
    </source>
</reference>
<sequence>MAASSSSSASASASAPEEIYGGVSGWVEARTDCPHLEVLSSDLRHIPVIDTPCKRCDTPAENWICLSCKEVLCSRFINGHMLEHYERTGHCLAISYSDLSVWCFKCDAYLDAQLISQLRPAYETGHLLKFGVEPPQRSDTSGIQLC</sequence>
<organism evidence="3">
    <name type="scientific">Araucaria cunninghamii</name>
    <name type="common">Hoop pine</name>
    <name type="synonym">Moreton Bay pine</name>
    <dbReference type="NCBI Taxonomy" id="56994"/>
    <lineage>
        <taxon>Eukaryota</taxon>
        <taxon>Viridiplantae</taxon>
        <taxon>Streptophyta</taxon>
        <taxon>Embryophyta</taxon>
        <taxon>Tracheophyta</taxon>
        <taxon>Spermatophyta</taxon>
        <taxon>Pinopsida</taxon>
        <taxon>Pinidae</taxon>
        <taxon>Conifers II</taxon>
        <taxon>Araucariales</taxon>
        <taxon>Araucariaceae</taxon>
        <taxon>Araucaria</taxon>
    </lineage>
</organism>
<dbReference type="PANTHER" id="PTHR47665:SF1">
    <property type="entry name" value="HISTONE DEACETYLASE-LIKE PROTEIN"/>
    <property type="match status" value="1"/>
</dbReference>
<dbReference type="SMART" id="SM00290">
    <property type="entry name" value="ZnF_UBP"/>
    <property type="match status" value="1"/>
</dbReference>
<evidence type="ECO:0000259" key="2">
    <source>
        <dbReference type="PROSITE" id="PS50271"/>
    </source>
</evidence>
<feature type="domain" description="UBP-type" evidence="2">
    <location>
        <begin position="31"/>
        <end position="131"/>
    </location>
</feature>
<dbReference type="PANTHER" id="PTHR47665">
    <property type="entry name" value="HISTONE DEACETYLASE-LIKE PROTEIN"/>
    <property type="match status" value="1"/>
</dbReference>
<dbReference type="PROSITE" id="PS50271">
    <property type="entry name" value="ZF_UBP"/>
    <property type="match status" value="1"/>
</dbReference>
<dbReference type="SUPFAM" id="SSF57850">
    <property type="entry name" value="RING/U-box"/>
    <property type="match status" value="1"/>
</dbReference>
<dbReference type="InterPro" id="IPR001607">
    <property type="entry name" value="Znf_UBP"/>
</dbReference>
<dbReference type="EMBL" id="GCKF01022149">
    <property type="protein sequence ID" value="JAG98578.1"/>
    <property type="molecule type" value="Transcribed_RNA"/>
</dbReference>